<dbReference type="AlphaFoldDB" id="A0A6G3SM54"/>
<organism evidence="2">
    <name type="scientific">Streptomyces anulatus</name>
    <name type="common">Streptomyces chrysomallus</name>
    <dbReference type="NCBI Taxonomy" id="1892"/>
    <lineage>
        <taxon>Bacteria</taxon>
        <taxon>Bacillati</taxon>
        <taxon>Actinomycetota</taxon>
        <taxon>Actinomycetes</taxon>
        <taxon>Kitasatosporales</taxon>
        <taxon>Streptomycetaceae</taxon>
        <taxon>Streptomyces</taxon>
    </lineage>
</organism>
<feature type="compositionally biased region" description="Pro residues" evidence="1">
    <location>
        <begin position="179"/>
        <end position="196"/>
    </location>
</feature>
<comment type="caution">
    <text evidence="2">The sequence shown here is derived from an EMBL/GenBank/DDBJ whole genome shotgun (WGS) entry which is preliminary data.</text>
</comment>
<dbReference type="EMBL" id="JAAGMK010000180">
    <property type="protein sequence ID" value="NEB83943.1"/>
    <property type="molecule type" value="Genomic_DNA"/>
</dbReference>
<protein>
    <recommendedName>
        <fullName evidence="3">DUF1376 domain-containing protein</fullName>
    </recommendedName>
</protein>
<proteinExistence type="predicted"/>
<gene>
    <name evidence="2" type="ORF">G3I43_07085</name>
</gene>
<name>A0A6G3SM54_STRAQ</name>
<evidence type="ECO:0008006" key="3">
    <source>
        <dbReference type="Google" id="ProtNLM"/>
    </source>
</evidence>
<feature type="region of interest" description="Disordered" evidence="1">
    <location>
        <begin position="93"/>
        <end position="196"/>
    </location>
</feature>
<dbReference type="RefSeq" id="WP_164256918.1">
    <property type="nucleotide sequence ID" value="NZ_JAAGMK010000180.1"/>
</dbReference>
<sequence>MPWVKLDDRFPTHRKVALLSDRAFRLYVSGLCWSSENLTEGRILAKELPLISRVRSPKTAAAELEAAGLWDRADAGWVIHDYLEYNPDRARVQADREANAARQKAFRERKKAERDAARNADDNAPRNGVTQTGDSHSDDTTDARQRHDGDTNARRTDRTNEPSPQVNTFRNGVSNGTPSPTPTPVLPTEEPPPYPPRTGGHLPAVYGQTPAAAAAVGPDWLQPLTAAMGTAGMHVPWKFKGDDLIRLHNDIQRLGVPLMVEQASRSWQSARTPVVSSRFFYDSWHALPTPAPTPDGRPSLRSVTGPSKTTSYLESMAAIADELRAAGGNQ</sequence>
<accession>A0A6G3SM54</accession>
<feature type="region of interest" description="Disordered" evidence="1">
    <location>
        <begin position="288"/>
        <end position="308"/>
    </location>
</feature>
<evidence type="ECO:0000313" key="2">
    <source>
        <dbReference type="EMBL" id="NEB83943.1"/>
    </source>
</evidence>
<feature type="compositionally biased region" description="Basic and acidic residues" evidence="1">
    <location>
        <begin position="135"/>
        <end position="160"/>
    </location>
</feature>
<feature type="compositionally biased region" description="Basic and acidic residues" evidence="1">
    <location>
        <begin position="110"/>
        <end position="124"/>
    </location>
</feature>
<evidence type="ECO:0000256" key="1">
    <source>
        <dbReference type="SAM" id="MobiDB-lite"/>
    </source>
</evidence>
<feature type="compositionally biased region" description="Polar residues" evidence="1">
    <location>
        <begin position="161"/>
        <end position="176"/>
    </location>
</feature>
<reference evidence="2" key="1">
    <citation type="submission" date="2020-01" db="EMBL/GenBank/DDBJ databases">
        <title>Insect and environment-associated Actinomycetes.</title>
        <authorList>
            <person name="Currrie C."/>
            <person name="Chevrette M."/>
            <person name="Carlson C."/>
            <person name="Stubbendieck R."/>
            <person name="Wendt-Pienkowski E."/>
        </authorList>
    </citation>
    <scope>NUCLEOTIDE SEQUENCE</scope>
    <source>
        <strain evidence="2">SID505</strain>
    </source>
</reference>